<evidence type="ECO:0000313" key="9">
    <source>
        <dbReference type="EMBL" id="SMH45081.1"/>
    </source>
</evidence>
<feature type="transmembrane region" description="Helical" evidence="8">
    <location>
        <begin position="453"/>
        <end position="476"/>
    </location>
</feature>
<dbReference type="GO" id="GO:0030001">
    <property type="term" value="P:metal ion transport"/>
    <property type="evidence" value="ECO:0007669"/>
    <property type="project" value="UniProtKB-ARBA"/>
</dbReference>
<comment type="subcellular location">
    <subcellularLocation>
        <location evidence="1">Cell membrane</location>
        <topology evidence="1">Multi-pass membrane protein</topology>
    </subcellularLocation>
</comment>
<reference evidence="10" key="1">
    <citation type="submission" date="2017-04" db="EMBL/GenBank/DDBJ databases">
        <authorList>
            <person name="Varghese N."/>
            <person name="Submissions S."/>
        </authorList>
    </citation>
    <scope>NUCLEOTIDE SEQUENCE [LARGE SCALE GENOMIC DNA]</scope>
    <source>
        <strain evidence="10">VKM Ac-2121</strain>
    </source>
</reference>
<dbReference type="GO" id="GO:0005886">
    <property type="term" value="C:plasma membrane"/>
    <property type="evidence" value="ECO:0007669"/>
    <property type="project" value="UniProtKB-SubCell"/>
</dbReference>
<protein>
    <submittedName>
        <fullName evidence="9">Trk-type K+ transport system, membrane component</fullName>
    </submittedName>
</protein>
<feature type="transmembrane region" description="Helical" evidence="8">
    <location>
        <begin position="49"/>
        <end position="67"/>
    </location>
</feature>
<sequence>MAAIEWRIAVVVRQQFRSPMGVSPVSPWSGFERARDLIDDFAGRSPSRFAILIFSALILVFTLLFSLPVSSTTGTVTPLHDAFFTAMSVICVTGLATVDMATHWSAFGHSIIFIGVNIGALGVLTLASIMGLAVSRRLGLRAKLMVASDSNPLRIHSGPVAEGQAVRLGEIGGLLTTVAISAAVIEIVVALLLFPRMLIDGIPIGEAVWHSFYYSAMAFTNTGFAPNAAGLTPFEDDYWFLGILMIGVFLGSIGFPVIYALSRGWRRPSKWSVHVKLTLVTSLILLVAGAALYIVLEFDNPKTFGVLDAGDTVFQSFFLSTMTRSGGFSTITIPDLNGSSLLVTDMLMFIGGGSASTAGGIKVTTLAILFLAAFAEARGTNDMEAFGRRIPNDVLRLGVSVVLWGATTVAVSSVIILQITKASLDHVLFDVISAFATSGLSTGLTAELPPSGVYVLALTMFMGRVGTVTLAAALAASQRRQLFRRPEERPIVG</sequence>
<dbReference type="STRING" id="1891671.SAMN06295885_2482"/>
<gene>
    <name evidence="9" type="ORF">SAMN06295885_2482</name>
</gene>
<name>A0A1X7P4E9_9MICO</name>
<feature type="transmembrane region" description="Helical" evidence="8">
    <location>
        <begin position="207"/>
        <end position="226"/>
    </location>
</feature>
<feature type="transmembrane region" description="Helical" evidence="8">
    <location>
        <begin position="171"/>
        <end position="195"/>
    </location>
</feature>
<feature type="transmembrane region" description="Helical" evidence="8">
    <location>
        <begin position="110"/>
        <end position="134"/>
    </location>
</feature>
<evidence type="ECO:0000256" key="4">
    <source>
        <dbReference type="ARBA" id="ARBA00022692"/>
    </source>
</evidence>
<dbReference type="EMBL" id="FXBM01000002">
    <property type="protein sequence ID" value="SMH45081.1"/>
    <property type="molecule type" value="Genomic_DNA"/>
</dbReference>
<evidence type="ECO:0000256" key="7">
    <source>
        <dbReference type="ARBA" id="ARBA00023136"/>
    </source>
</evidence>
<evidence type="ECO:0000256" key="8">
    <source>
        <dbReference type="SAM" id="Phobius"/>
    </source>
</evidence>
<accession>A0A1X7P4E9</accession>
<feature type="transmembrane region" description="Helical" evidence="8">
    <location>
        <begin position="394"/>
        <end position="419"/>
    </location>
</feature>
<dbReference type="Pfam" id="PF02386">
    <property type="entry name" value="TrkH"/>
    <property type="match status" value="1"/>
</dbReference>
<keyword evidence="6" id="KW-0406">Ion transport</keyword>
<dbReference type="GO" id="GO:0008324">
    <property type="term" value="F:monoatomic cation transmembrane transporter activity"/>
    <property type="evidence" value="ECO:0007669"/>
    <property type="project" value="InterPro"/>
</dbReference>
<keyword evidence="3" id="KW-1003">Cell membrane</keyword>
<keyword evidence="4 8" id="KW-0812">Transmembrane</keyword>
<evidence type="ECO:0000256" key="2">
    <source>
        <dbReference type="ARBA" id="ARBA00022448"/>
    </source>
</evidence>
<dbReference type="PANTHER" id="PTHR32024:SF1">
    <property type="entry name" value="KTR SYSTEM POTASSIUM UPTAKE PROTEIN B"/>
    <property type="match status" value="1"/>
</dbReference>
<evidence type="ECO:0000256" key="6">
    <source>
        <dbReference type="ARBA" id="ARBA00023065"/>
    </source>
</evidence>
<evidence type="ECO:0000256" key="3">
    <source>
        <dbReference type="ARBA" id="ARBA00022475"/>
    </source>
</evidence>
<dbReference type="InterPro" id="IPR003445">
    <property type="entry name" value="Cat_transpt"/>
</dbReference>
<feature type="transmembrane region" description="Helical" evidence="8">
    <location>
        <begin position="79"/>
        <end position="98"/>
    </location>
</feature>
<feature type="transmembrane region" description="Helical" evidence="8">
    <location>
        <begin position="346"/>
        <end position="374"/>
    </location>
</feature>
<evidence type="ECO:0000313" key="10">
    <source>
        <dbReference type="Proteomes" id="UP000193711"/>
    </source>
</evidence>
<keyword evidence="2" id="KW-0813">Transport</keyword>
<evidence type="ECO:0000256" key="1">
    <source>
        <dbReference type="ARBA" id="ARBA00004651"/>
    </source>
</evidence>
<keyword evidence="7 8" id="KW-0472">Membrane</keyword>
<keyword evidence="5 8" id="KW-1133">Transmembrane helix</keyword>
<feature type="transmembrane region" description="Helical" evidence="8">
    <location>
        <begin position="238"/>
        <end position="261"/>
    </location>
</feature>
<dbReference type="AlphaFoldDB" id="A0A1X7P4E9"/>
<dbReference type="PANTHER" id="PTHR32024">
    <property type="entry name" value="TRK SYSTEM POTASSIUM UPTAKE PROTEIN TRKG-RELATED"/>
    <property type="match status" value="1"/>
</dbReference>
<proteinExistence type="predicted"/>
<dbReference type="Proteomes" id="UP000193711">
    <property type="component" value="Unassembled WGS sequence"/>
</dbReference>
<keyword evidence="10" id="KW-1185">Reference proteome</keyword>
<organism evidence="9 10">
    <name type="scientific">Rathayibacter oskolensis</name>
    <dbReference type="NCBI Taxonomy" id="1891671"/>
    <lineage>
        <taxon>Bacteria</taxon>
        <taxon>Bacillati</taxon>
        <taxon>Actinomycetota</taxon>
        <taxon>Actinomycetes</taxon>
        <taxon>Micrococcales</taxon>
        <taxon>Microbacteriaceae</taxon>
        <taxon>Rathayibacter</taxon>
    </lineage>
</organism>
<evidence type="ECO:0000256" key="5">
    <source>
        <dbReference type="ARBA" id="ARBA00022989"/>
    </source>
</evidence>
<feature type="transmembrane region" description="Helical" evidence="8">
    <location>
        <begin position="273"/>
        <end position="296"/>
    </location>
</feature>